<dbReference type="GO" id="GO:0140664">
    <property type="term" value="F:ATP-dependent DNA damage sensor activity"/>
    <property type="evidence" value="ECO:0007669"/>
    <property type="project" value="InterPro"/>
</dbReference>
<dbReference type="GO" id="GO:0006298">
    <property type="term" value="P:mismatch repair"/>
    <property type="evidence" value="ECO:0007669"/>
    <property type="project" value="InterPro"/>
</dbReference>
<dbReference type="WBParaSite" id="ECPE_0000619601-mRNA-1">
    <property type="protein sequence ID" value="ECPE_0000619601-mRNA-1"/>
    <property type="gene ID" value="ECPE_0000619601"/>
</dbReference>
<dbReference type="PANTHER" id="PTHR11361:SF35">
    <property type="entry name" value="DNA MISMATCH REPAIR PROTEIN MSH2"/>
    <property type="match status" value="1"/>
</dbReference>
<dbReference type="SUPFAM" id="SSF48334">
    <property type="entry name" value="DNA repair protein MutS, domain III"/>
    <property type="match status" value="1"/>
</dbReference>
<gene>
    <name evidence="2" type="ORF">ECPE_LOCUS6183</name>
</gene>
<accession>A0A183AGU8</accession>
<name>A0A183AGU8_9TREM</name>
<protein>
    <submittedName>
        <fullName evidence="4">MUTSd domain-containing protein</fullName>
    </submittedName>
</protein>
<sequence>MLFHRPSRSLTSCINLSSNQLKADDSNAASFTIESFNMDNFVRLDSAATRALHLLPGPDDKNKYHSVFGVLNNCRTAQGQRLLAQWLRQPLTDPVKIDERLDMVDSFVVETGVRQALYDDFLRRVPDLQRITRRLQRKKGCGLQVSLSYAYLSQSLTC</sequence>
<organism evidence="4">
    <name type="scientific">Echinostoma caproni</name>
    <dbReference type="NCBI Taxonomy" id="27848"/>
    <lineage>
        <taxon>Eukaryota</taxon>
        <taxon>Metazoa</taxon>
        <taxon>Spiralia</taxon>
        <taxon>Lophotrochozoa</taxon>
        <taxon>Platyhelminthes</taxon>
        <taxon>Trematoda</taxon>
        <taxon>Digenea</taxon>
        <taxon>Plagiorchiida</taxon>
        <taxon>Echinostomata</taxon>
        <taxon>Echinostomatoidea</taxon>
        <taxon>Echinostomatidae</taxon>
        <taxon>Echinostoma</taxon>
    </lineage>
</organism>
<dbReference type="GO" id="GO:0005524">
    <property type="term" value="F:ATP binding"/>
    <property type="evidence" value="ECO:0007669"/>
    <property type="project" value="InterPro"/>
</dbReference>
<dbReference type="OrthoDB" id="295033at2759"/>
<proteinExistence type="predicted"/>
<dbReference type="AlphaFoldDB" id="A0A183AGU8"/>
<dbReference type="Proteomes" id="UP000272942">
    <property type="component" value="Unassembled WGS sequence"/>
</dbReference>
<dbReference type="InterPro" id="IPR007696">
    <property type="entry name" value="DNA_mismatch_repair_MutS_core"/>
</dbReference>
<evidence type="ECO:0000313" key="4">
    <source>
        <dbReference type="WBParaSite" id="ECPE_0000619601-mRNA-1"/>
    </source>
</evidence>
<keyword evidence="3" id="KW-1185">Reference proteome</keyword>
<dbReference type="Pfam" id="PF05192">
    <property type="entry name" value="MutS_III"/>
    <property type="match status" value="1"/>
</dbReference>
<evidence type="ECO:0000259" key="1">
    <source>
        <dbReference type="Pfam" id="PF05192"/>
    </source>
</evidence>
<dbReference type="GO" id="GO:0006312">
    <property type="term" value="P:mitotic recombination"/>
    <property type="evidence" value="ECO:0007669"/>
    <property type="project" value="TreeGrafter"/>
</dbReference>
<dbReference type="PANTHER" id="PTHR11361">
    <property type="entry name" value="DNA MISMATCH REPAIR PROTEIN MUTS FAMILY MEMBER"/>
    <property type="match status" value="1"/>
</dbReference>
<evidence type="ECO:0000313" key="3">
    <source>
        <dbReference type="Proteomes" id="UP000272942"/>
    </source>
</evidence>
<dbReference type="Gene3D" id="1.10.1420.10">
    <property type="match status" value="1"/>
</dbReference>
<dbReference type="GO" id="GO:0030983">
    <property type="term" value="F:mismatched DNA binding"/>
    <property type="evidence" value="ECO:0007669"/>
    <property type="project" value="InterPro"/>
</dbReference>
<reference evidence="4" key="1">
    <citation type="submission" date="2016-06" db="UniProtKB">
        <authorList>
            <consortium name="WormBaseParasite"/>
        </authorList>
    </citation>
    <scope>IDENTIFICATION</scope>
</reference>
<feature type="domain" description="DNA mismatch repair protein MutS core" evidence="1">
    <location>
        <begin position="48"/>
        <end position="141"/>
    </location>
</feature>
<reference evidence="2 3" key="2">
    <citation type="submission" date="2018-11" db="EMBL/GenBank/DDBJ databases">
        <authorList>
            <consortium name="Pathogen Informatics"/>
        </authorList>
    </citation>
    <scope>NUCLEOTIDE SEQUENCE [LARGE SCALE GENOMIC DNA]</scope>
    <source>
        <strain evidence="2 3">Egypt</strain>
    </source>
</reference>
<evidence type="ECO:0000313" key="2">
    <source>
        <dbReference type="EMBL" id="VDP77624.1"/>
    </source>
</evidence>
<dbReference type="GO" id="GO:0032301">
    <property type="term" value="C:MutSalpha complex"/>
    <property type="evidence" value="ECO:0007669"/>
    <property type="project" value="TreeGrafter"/>
</dbReference>
<dbReference type="InterPro" id="IPR036187">
    <property type="entry name" value="DNA_mismatch_repair_MutS_sf"/>
</dbReference>
<dbReference type="InterPro" id="IPR045076">
    <property type="entry name" value="MutS"/>
</dbReference>
<dbReference type="EMBL" id="UZAN01043136">
    <property type="protein sequence ID" value="VDP77624.1"/>
    <property type="molecule type" value="Genomic_DNA"/>
</dbReference>